<gene>
    <name evidence="2" type="ORF">Tco_0951529</name>
</gene>
<protein>
    <submittedName>
        <fullName evidence="2">Uncharacterized protein</fullName>
    </submittedName>
</protein>
<name>A0ABQ5DVA2_9ASTR</name>
<keyword evidence="3" id="KW-1185">Reference proteome</keyword>
<evidence type="ECO:0000313" key="3">
    <source>
        <dbReference type="Proteomes" id="UP001151760"/>
    </source>
</evidence>
<dbReference type="EMBL" id="BQNB010015678">
    <property type="protein sequence ID" value="GJT42814.1"/>
    <property type="molecule type" value="Genomic_DNA"/>
</dbReference>
<proteinExistence type="predicted"/>
<dbReference type="Proteomes" id="UP001151760">
    <property type="component" value="Unassembled WGS sequence"/>
</dbReference>
<evidence type="ECO:0000313" key="2">
    <source>
        <dbReference type="EMBL" id="GJT42814.1"/>
    </source>
</evidence>
<sequence>MERFKNAILQQRDEINNRMGEMFGLLKELIASRASKKEEKTVEYNGPVDKGIVEPGKSDEEEPPKEVNMKNEVERKADDKPAKSTEENVRRMKRMSQQELLSSSLEYYLKTKSIEKLIEGLFENHRFIRLPVSKPERKNERKDLYYYLGGCAPTDDIK</sequence>
<reference evidence="2" key="1">
    <citation type="journal article" date="2022" name="Int. J. Mol. Sci.">
        <title>Draft Genome of Tanacetum Coccineum: Genomic Comparison of Closely Related Tanacetum-Family Plants.</title>
        <authorList>
            <person name="Yamashiro T."/>
            <person name="Shiraishi A."/>
            <person name="Nakayama K."/>
            <person name="Satake H."/>
        </authorList>
    </citation>
    <scope>NUCLEOTIDE SEQUENCE</scope>
</reference>
<reference evidence="2" key="2">
    <citation type="submission" date="2022-01" db="EMBL/GenBank/DDBJ databases">
        <authorList>
            <person name="Yamashiro T."/>
            <person name="Shiraishi A."/>
            <person name="Satake H."/>
            <person name="Nakayama K."/>
        </authorList>
    </citation>
    <scope>NUCLEOTIDE SEQUENCE</scope>
</reference>
<feature type="compositionally biased region" description="Basic and acidic residues" evidence="1">
    <location>
        <begin position="64"/>
        <end position="90"/>
    </location>
</feature>
<feature type="region of interest" description="Disordered" evidence="1">
    <location>
        <begin position="36"/>
        <end position="96"/>
    </location>
</feature>
<evidence type="ECO:0000256" key="1">
    <source>
        <dbReference type="SAM" id="MobiDB-lite"/>
    </source>
</evidence>
<comment type="caution">
    <text evidence="2">The sequence shown here is derived from an EMBL/GenBank/DDBJ whole genome shotgun (WGS) entry which is preliminary data.</text>
</comment>
<accession>A0ABQ5DVA2</accession>
<organism evidence="2 3">
    <name type="scientific">Tanacetum coccineum</name>
    <dbReference type="NCBI Taxonomy" id="301880"/>
    <lineage>
        <taxon>Eukaryota</taxon>
        <taxon>Viridiplantae</taxon>
        <taxon>Streptophyta</taxon>
        <taxon>Embryophyta</taxon>
        <taxon>Tracheophyta</taxon>
        <taxon>Spermatophyta</taxon>
        <taxon>Magnoliopsida</taxon>
        <taxon>eudicotyledons</taxon>
        <taxon>Gunneridae</taxon>
        <taxon>Pentapetalae</taxon>
        <taxon>asterids</taxon>
        <taxon>campanulids</taxon>
        <taxon>Asterales</taxon>
        <taxon>Asteraceae</taxon>
        <taxon>Asteroideae</taxon>
        <taxon>Anthemideae</taxon>
        <taxon>Anthemidinae</taxon>
        <taxon>Tanacetum</taxon>
    </lineage>
</organism>